<dbReference type="GO" id="GO:0061760">
    <property type="term" value="P:antifungal innate immune response"/>
    <property type="evidence" value="ECO:0007669"/>
    <property type="project" value="EnsemblMetazoa"/>
</dbReference>
<keyword evidence="5" id="KW-0472">Membrane</keyword>
<feature type="transmembrane region" description="Helical" evidence="5">
    <location>
        <begin position="20"/>
        <end position="38"/>
    </location>
</feature>
<dbReference type="GeneID" id="6505605"/>
<dbReference type="FunCoup" id="A0A0P8XU35">
    <property type="interactions" value="106"/>
</dbReference>
<dbReference type="InterPro" id="IPR032104">
    <property type="entry name" value="Spaetzle"/>
</dbReference>
<evidence type="ECO:0000313" key="7">
    <source>
        <dbReference type="EMBL" id="KPU72832.1"/>
    </source>
</evidence>
<accession>A0A0P8XU35</accession>
<dbReference type="GO" id="GO:0006965">
    <property type="term" value="P:positive regulation of biosynthetic process of antibacterial peptides active against Gram-positive bacteria"/>
    <property type="evidence" value="ECO:0007669"/>
    <property type="project" value="EnsemblMetazoa"/>
</dbReference>
<dbReference type="InterPro" id="IPR052444">
    <property type="entry name" value="Spz/Toll_ligand-like"/>
</dbReference>
<reference evidence="7 8" key="1">
    <citation type="journal article" date="2007" name="Nature">
        <title>Evolution of genes and genomes on the Drosophila phylogeny.</title>
        <authorList>
            <consortium name="Drosophila 12 Genomes Consortium"/>
            <person name="Clark A.G."/>
            <person name="Eisen M.B."/>
            <person name="Smith D.R."/>
            <person name="Bergman C.M."/>
            <person name="Oliver B."/>
            <person name="Markow T.A."/>
            <person name="Kaufman T.C."/>
            <person name="Kellis M."/>
            <person name="Gelbart W."/>
            <person name="Iyer V.N."/>
            <person name="Pollard D.A."/>
            <person name="Sackton T.B."/>
            <person name="Larracuente A.M."/>
            <person name="Singh N.D."/>
            <person name="Abad J.P."/>
            <person name="Abt D.N."/>
            <person name="Adryan B."/>
            <person name="Aguade M."/>
            <person name="Akashi H."/>
            <person name="Anderson W.W."/>
            <person name="Aquadro C.F."/>
            <person name="Ardell D.H."/>
            <person name="Arguello R."/>
            <person name="Artieri C.G."/>
            <person name="Barbash D.A."/>
            <person name="Barker D."/>
            <person name="Barsanti P."/>
            <person name="Batterham P."/>
            <person name="Batzoglou S."/>
            <person name="Begun D."/>
            <person name="Bhutkar A."/>
            <person name="Blanco E."/>
            <person name="Bosak S.A."/>
            <person name="Bradley R.K."/>
            <person name="Brand A.D."/>
            <person name="Brent M.R."/>
            <person name="Brooks A.N."/>
            <person name="Brown R.H."/>
            <person name="Butlin R.K."/>
            <person name="Caggese C."/>
            <person name="Calvi B.R."/>
            <person name="Bernardo de Carvalho A."/>
            <person name="Caspi A."/>
            <person name="Castrezana S."/>
            <person name="Celniker S.E."/>
            <person name="Chang J.L."/>
            <person name="Chapple C."/>
            <person name="Chatterji S."/>
            <person name="Chinwalla A."/>
            <person name="Civetta A."/>
            <person name="Clifton S.W."/>
            <person name="Comeron J.M."/>
            <person name="Costello J.C."/>
            <person name="Coyne J.A."/>
            <person name="Daub J."/>
            <person name="David R.G."/>
            <person name="Delcher A.L."/>
            <person name="Delehaunty K."/>
            <person name="Do C.B."/>
            <person name="Ebling H."/>
            <person name="Edwards K."/>
            <person name="Eickbush T."/>
            <person name="Evans J.D."/>
            <person name="Filipski A."/>
            <person name="Findeiss S."/>
            <person name="Freyhult E."/>
            <person name="Fulton L."/>
            <person name="Fulton R."/>
            <person name="Garcia A.C."/>
            <person name="Gardiner A."/>
            <person name="Garfield D.A."/>
            <person name="Garvin B.E."/>
            <person name="Gibson G."/>
            <person name="Gilbert D."/>
            <person name="Gnerre S."/>
            <person name="Godfrey J."/>
            <person name="Good R."/>
            <person name="Gotea V."/>
            <person name="Gravely B."/>
            <person name="Greenberg A.J."/>
            <person name="Griffiths-Jones S."/>
            <person name="Gross S."/>
            <person name="Guigo R."/>
            <person name="Gustafson E.A."/>
            <person name="Haerty W."/>
            <person name="Hahn M.W."/>
            <person name="Halligan D.L."/>
            <person name="Halpern A.L."/>
            <person name="Halter G.M."/>
            <person name="Han M.V."/>
            <person name="Heger A."/>
            <person name="Hillier L."/>
            <person name="Hinrichs A.S."/>
            <person name="Holmes I."/>
            <person name="Hoskins R.A."/>
            <person name="Hubisz M.J."/>
            <person name="Hultmark D."/>
            <person name="Huntley M.A."/>
            <person name="Jaffe D.B."/>
            <person name="Jagadeeshan S."/>
            <person name="Jeck W.R."/>
            <person name="Johnson J."/>
            <person name="Jones C.D."/>
            <person name="Jordan W.C."/>
            <person name="Karpen G.H."/>
            <person name="Kataoka E."/>
            <person name="Keightley P.D."/>
            <person name="Kheradpour P."/>
            <person name="Kirkness E.F."/>
            <person name="Koerich L.B."/>
            <person name="Kristiansen K."/>
            <person name="Kudrna D."/>
            <person name="Kulathinal R.J."/>
            <person name="Kumar S."/>
            <person name="Kwok R."/>
            <person name="Lander E."/>
            <person name="Langley C.H."/>
            <person name="Lapoint R."/>
            <person name="Lazzaro B.P."/>
            <person name="Lee S.J."/>
            <person name="Levesque L."/>
            <person name="Li R."/>
            <person name="Lin C.F."/>
            <person name="Lin M.F."/>
            <person name="Lindblad-Toh K."/>
            <person name="Llopart A."/>
            <person name="Long M."/>
            <person name="Low L."/>
            <person name="Lozovsky E."/>
            <person name="Lu J."/>
            <person name="Luo M."/>
            <person name="Machado C.A."/>
            <person name="Makalowski W."/>
            <person name="Marzo M."/>
            <person name="Matsuda M."/>
            <person name="Matzkin L."/>
            <person name="McAllister B."/>
            <person name="McBride C.S."/>
            <person name="McKernan B."/>
            <person name="McKernan K."/>
            <person name="Mendez-Lago M."/>
            <person name="Minx P."/>
            <person name="Mollenhauer M.U."/>
            <person name="Montooth K."/>
            <person name="Mount S.M."/>
            <person name="Mu X."/>
            <person name="Myers E."/>
            <person name="Negre B."/>
            <person name="Newfeld S."/>
            <person name="Nielsen R."/>
            <person name="Noor M.A."/>
            <person name="O'Grady P."/>
            <person name="Pachter L."/>
            <person name="Papaceit M."/>
            <person name="Parisi M.J."/>
            <person name="Parisi M."/>
            <person name="Parts L."/>
            <person name="Pedersen J.S."/>
            <person name="Pesole G."/>
            <person name="Phillippy A.M."/>
            <person name="Ponting C.P."/>
            <person name="Pop M."/>
            <person name="Porcelli D."/>
            <person name="Powell J.R."/>
            <person name="Prohaska S."/>
            <person name="Pruitt K."/>
            <person name="Puig M."/>
            <person name="Quesneville H."/>
            <person name="Ram K.R."/>
            <person name="Rand D."/>
            <person name="Rasmussen M.D."/>
            <person name="Reed L.K."/>
            <person name="Reenan R."/>
            <person name="Reily A."/>
            <person name="Remington K.A."/>
            <person name="Rieger T.T."/>
            <person name="Ritchie M.G."/>
            <person name="Robin C."/>
            <person name="Rogers Y.H."/>
            <person name="Rohde C."/>
            <person name="Rozas J."/>
            <person name="Rubenfield M.J."/>
            <person name="Ruiz A."/>
            <person name="Russo S."/>
            <person name="Salzberg S.L."/>
            <person name="Sanchez-Gracia A."/>
            <person name="Saranga D.J."/>
            <person name="Sato H."/>
            <person name="Schaeffer S.W."/>
            <person name="Schatz M.C."/>
            <person name="Schlenke T."/>
            <person name="Schwartz R."/>
            <person name="Segarra C."/>
            <person name="Singh R.S."/>
            <person name="Sirot L."/>
            <person name="Sirota M."/>
            <person name="Sisneros N.B."/>
            <person name="Smith C.D."/>
            <person name="Smith T.F."/>
            <person name="Spieth J."/>
            <person name="Stage D.E."/>
            <person name="Stark A."/>
            <person name="Stephan W."/>
            <person name="Strausberg R.L."/>
            <person name="Strempel S."/>
            <person name="Sturgill D."/>
            <person name="Sutton G."/>
            <person name="Sutton G.G."/>
            <person name="Tao W."/>
            <person name="Teichmann S."/>
            <person name="Tobari Y.N."/>
            <person name="Tomimura Y."/>
            <person name="Tsolas J.M."/>
            <person name="Valente V.L."/>
            <person name="Venter E."/>
            <person name="Venter J.C."/>
            <person name="Vicario S."/>
            <person name="Vieira F.G."/>
            <person name="Vilella A.J."/>
            <person name="Villasante A."/>
            <person name="Walenz B."/>
            <person name="Wang J."/>
            <person name="Wasserman M."/>
            <person name="Watts T."/>
            <person name="Wilson D."/>
            <person name="Wilson R.K."/>
            <person name="Wing R.A."/>
            <person name="Wolfner M.F."/>
            <person name="Wong A."/>
            <person name="Wong G.K."/>
            <person name="Wu C.I."/>
            <person name="Wu G."/>
            <person name="Yamamoto D."/>
            <person name="Yang H.P."/>
            <person name="Yang S.P."/>
            <person name="Yorke J.A."/>
            <person name="Yoshida K."/>
            <person name="Zdobnov E."/>
            <person name="Zhang P."/>
            <person name="Zhang Y."/>
            <person name="Zimin A.V."/>
            <person name="Baldwin J."/>
            <person name="Abdouelleil A."/>
            <person name="Abdulkadir J."/>
            <person name="Abebe A."/>
            <person name="Abera B."/>
            <person name="Abreu J."/>
            <person name="Acer S.C."/>
            <person name="Aftuck L."/>
            <person name="Alexander A."/>
            <person name="An P."/>
            <person name="Anderson E."/>
            <person name="Anderson S."/>
            <person name="Arachi H."/>
            <person name="Azer M."/>
            <person name="Bachantsang P."/>
            <person name="Barry A."/>
            <person name="Bayul T."/>
            <person name="Berlin A."/>
            <person name="Bessette D."/>
            <person name="Bloom T."/>
            <person name="Blye J."/>
            <person name="Boguslavskiy L."/>
            <person name="Bonnet C."/>
            <person name="Boukhgalter B."/>
            <person name="Bourzgui I."/>
            <person name="Brown A."/>
            <person name="Cahill P."/>
            <person name="Channer S."/>
            <person name="Cheshatsang Y."/>
            <person name="Chuda L."/>
            <person name="Citroen M."/>
            <person name="Collymore A."/>
            <person name="Cooke P."/>
            <person name="Costello M."/>
            <person name="D'Aco K."/>
            <person name="Daza R."/>
            <person name="De Haan G."/>
            <person name="DeGray S."/>
            <person name="DeMaso C."/>
            <person name="Dhargay N."/>
            <person name="Dooley K."/>
            <person name="Dooley E."/>
            <person name="Doricent M."/>
            <person name="Dorje P."/>
            <person name="Dorjee K."/>
            <person name="Dupes A."/>
            <person name="Elong R."/>
            <person name="Falk J."/>
            <person name="Farina A."/>
            <person name="Faro S."/>
            <person name="Ferguson D."/>
            <person name="Fisher S."/>
            <person name="Foley C.D."/>
            <person name="Franke A."/>
            <person name="Friedrich D."/>
            <person name="Gadbois L."/>
            <person name="Gearin G."/>
            <person name="Gearin C.R."/>
            <person name="Giannoukos G."/>
            <person name="Goode T."/>
            <person name="Graham J."/>
            <person name="Grandbois E."/>
            <person name="Grewal S."/>
            <person name="Gyaltsen K."/>
            <person name="Hafez N."/>
            <person name="Hagos B."/>
            <person name="Hall J."/>
            <person name="Henson C."/>
            <person name="Hollinger A."/>
            <person name="Honan T."/>
            <person name="Huard M.D."/>
            <person name="Hughes L."/>
            <person name="Hurhula B."/>
            <person name="Husby M.E."/>
            <person name="Kamat A."/>
            <person name="Kanga B."/>
            <person name="Kashin S."/>
            <person name="Khazanovich D."/>
            <person name="Kisner P."/>
            <person name="Lance K."/>
            <person name="Lara M."/>
            <person name="Lee W."/>
            <person name="Lennon N."/>
            <person name="Letendre F."/>
            <person name="LeVine R."/>
            <person name="Lipovsky A."/>
            <person name="Liu X."/>
            <person name="Liu J."/>
            <person name="Liu S."/>
            <person name="Lokyitsang T."/>
            <person name="Lokyitsang Y."/>
            <person name="Lubonja R."/>
            <person name="Lui A."/>
            <person name="MacDonald P."/>
            <person name="Magnisalis V."/>
            <person name="Maru K."/>
            <person name="Matthews C."/>
            <person name="McCusker W."/>
            <person name="McDonough S."/>
            <person name="Mehta T."/>
            <person name="Meldrim J."/>
            <person name="Meneus L."/>
            <person name="Mihai O."/>
            <person name="Mihalev A."/>
            <person name="Mihova T."/>
            <person name="Mittelman R."/>
            <person name="Mlenga V."/>
            <person name="Montmayeur A."/>
            <person name="Mulrain L."/>
            <person name="Navidi A."/>
            <person name="Naylor J."/>
            <person name="Negash T."/>
            <person name="Nguyen T."/>
            <person name="Nguyen N."/>
            <person name="Nicol R."/>
            <person name="Norbu C."/>
            <person name="Norbu N."/>
            <person name="Novod N."/>
            <person name="O'Neill B."/>
            <person name="Osman S."/>
            <person name="Markiewicz E."/>
            <person name="Oyono O.L."/>
            <person name="Patti C."/>
            <person name="Phunkhang P."/>
            <person name="Pierre F."/>
            <person name="Priest M."/>
            <person name="Raghuraman S."/>
            <person name="Rege F."/>
            <person name="Reyes R."/>
            <person name="Rise C."/>
            <person name="Rogov P."/>
            <person name="Ross K."/>
            <person name="Ryan E."/>
            <person name="Settipalli S."/>
            <person name="Shea T."/>
            <person name="Sherpa N."/>
            <person name="Shi L."/>
            <person name="Shih D."/>
            <person name="Sparrow T."/>
            <person name="Spaulding J."/>
            <person name="Stalker J."/>
            <person name="Stange-Thomann N."/>
            <person name="Stavropoulos S."/>
            <person name="Stone C."/>
            <person name="Strader C."/>
            <person name="Tesfaye S."/>
            <person name="Thomson T."/>
            <person name="Thoulutsang Y."/>
            <person name="Thoulutsang D."/>
            <person name="Topham K."/>
            <person name="Topping I."/>
            <person name="Tsamla T."/>
            <person name="Vassiliev H."/>
            <person name="Vo A."/>
            <person name="Wangchuk T."/>
            <person name="Wangdi T."/>
            <person name="Weiand M."/>
            <person name="Wilkinson J."/>
            <person name="Wilson A."/>
            <person name="Yadav S."/>
            <person name="Young G."/>
            <person name="Yu Q."/>
            <person name="Zembek L."/>
            <person name="Zhong D."/>
            <person name="Zimmer A."/>
            <person name="Zwirko Z."/>
            <person name="Jaffe D.B."/>
            <person name="Alvarez P."/>
            <person name="Brockman W."/>
            <person name="Butler J."/>
            <person name="Chin C."/>
            <person name="Gnerre S."/>
            <person name="Grabherr M."/>
            <person name="Kleber M."/>
            <person name="Mauceli E."/>
            <person name="MacCallum I."/>
        </authorList>
    </citation>
    <scope>NUCLEOTIDE SEQUENCE [LARGE SCALE GENOMIC DNA]</scope>
    <source>
        <strain evidence="8">Tucson 14024-0371.13</strain>
    </source>
</reference>
<dbReference type="PANTHER" id="PTHR23199:SF12">
    <property type="entry name" value="NEUROTROPHIN 1-RELATED"/>
    <property type="match status" value="1"/>
</dbReference>
<proteinExistence type="predicted"/>
<dbReference type="AlphaFoldDB" id="A0A0P8XU35"/>
<dbReference type="Proteomes" id="UP000007801">
    <property type="component" value="Unassembled WGS sequence"/>
</dbReference>
<evidence type="ECO:0000259" key="6">
    <source>
        <dbReference type="Pfam" id="PF16077"/>
    </source>
</evidence>
<dbReference type="GO" id="GO:0043524">
    <property type="term" value="P:negative regulation of neuron apoptotic process"/>
    <property type="evidence" value="ECO:0007669"/>
    <property type="project" value="EnsemblMetazoa"/>
</dbReference>
<gene>
    <name evidence="7" type="primary">Dana\GF22956</name>
    <name evidence="7" type="synonym">dana_GLEANR_7494</name>
    <name evidence="7" type="ORF">GF22956</name>
</gene>
<dbReference type="GO" id="GO:0005615">
    <property type="term" value="C:extracellular space"/>
    <property type="evidence" value="ECO:0007669"/>
    <property type="project" value="EnsemblMetazoa"/>
</dbReference>
<dbReference type="CTD" id="43256"/>
<keyword evidence="2" id="KW-1015">Disulfide bond</keyword>
<dbReference type="GO" id="GO:0008045">
    <property type="term" value="P:motor neuron axon guidance"/>
    <property type="evidence" value="ECO:0007669"/>
    <property type="project" value="EnsemblMetazoa"/>
</dbReference>
<dbReference type="PANTHER" id="PTHR23199">
    <property type="entry name" value="NEUROTROPHIN 1-RELATED"/>
    <property type="match status" value="1"/>
</dbReference>
<dbReference type="InParanoid" id="A0A0P8XU35"/>
<feature type="region of interest" description="Disordered" evidence="4">
    <location>
        <begin position="62"/>
        <end position="81"/>
    </location>
</feature>
<dbReference type="GO" id="GO:0008063">
    <property type="term" value="P:Toll signaling pathway"/>
    <property type="evidence" value="ECO:0007669"/>
    <property type="project" value="EnsemblMetazoa"/>
</dbReference>
<keyword evidence="3" id="KW-0325">Glycoprotein</keyword>
<feature type="compositionally biased region" description="Low complexity" evidence="4">
    <location>
        <begin position="128"/>
        <end position="146"/>
    </location>
</feature>
<dbReference type="Gene3D" id="2.10.90.10">
    <property type="entry name" value="Cystine-knot cytokines"/>
    <property type="match status" value="1"/>
</dbReference>
<evidence type="ECO:0000256" key="5">
    <source>
        <dbReference type="SAM" id="Phobius"/>
    </source>
</evidence>
<dbReference type="EMBL" id="CH902623">
    <property type="protein sequence ID" value="KPU72832.1"/>
    <property type="molecule type" value="Genomic_DNA"/>
</dbReference>
<dbReference type="GO" id="GO:0042542">
    <property type="term" value="P:response to hydrogen peroxide"/>
    <property type="evidence" value="ECO:0007669"/>
    <property type="project" value="EnsemblMetazoa"/>
</dbReference>
<dbReference type="OrthoDB" id="6359065at2759"/>
<keyword evidence="8" id="KW-1185">Reference proteome</keyword>
<protein>
    <submittedName>
        <fullName evidence="7">Uncharacterized protein, isoform F</fullName>
    </submittedName>
</protein>
<dbReference type="GO" id="GO:0035212">
    <property type="term" value="P:cell competition in a multicellular organism"/>
    <property type="evidence" value="ECO:0007669"/>
    <property type="project" value="EnsemblMetazoa"/>
</dbReference>
<feature type="region of interest" description="Disordered" evidence="4">
    <location>
        <begin position="118"/>
        <end position="149"/>
    </location>
</feature>
<dbReference type="SUPFAM" id="SSF57501">
    <property type="entry name" value="Cystine-knot cytokines"/>
    <property type="match status" value="1"/>
</dbReference>
<feature type="domain" description="Spaetzle" evidence="6">
    <location>
        <begin position="297"/>
        <end position="391"/>
    </location>
</feature>
<dbReference type="GO" id="GO:0021556">
    <property type="term" value="P:central nervous system formation"/>
    <property type="evidence" value="ECO:0007669"/>
    <property type="project" value="TreeGrafter"/>
</dbReference>
<dbReference type="InterPro" id="IPR029034">
    <property type="entry name" value="Cystine-knot_cytokine"/>
</dbReference>
<evidence type="ECO:0000256" key="1">
    <source>
        <dbReference type="ARBA" id="ARBA00022729"/>
    </source>
</evidence>
<dbReference type="GO" id="GO:0007526">
    <property type="term" value="P:larval somatic muscle development"/>
    <property type="evidence" value="ECO:0007669"/>
    <property type="project" value="EnsemblMetazoa"/>
</dbReference>
<name>A0A0P8XU35_DROAN</name>
<evidence type="ECO:0000256" key="3">
    <source>
        <dbReference type="ARBA" id="ARBA00023180"/>
    </source>
</evidence>
<evidence type="ECO:0000313" key="8">
    <source>
        <dbReference type="Proteomes" id="UP000007801"/>
    </source>
</evidence>
<dbReference type="GO" id="GO:0008083">
    <property type="term" value="F:growth factor activity"/>
    <property type="evidence" value="ECO:0007669"/>
    <property type="project" value="EnsemblMetazoa"/>
</dbReference>
<dbReference type="GO" id="GO:0042803">
    <property type="term" value="F:protein homodimerization activity"/>
    <property type="evidence" value="ECO:0007669"/>
    <property type="project" value="EnsemblMetazoa"/>
</dbReference>
<sequence length="396" mass="44218">MYIPLFTSKPSDMMPQMWCRLLRILVLLFAFFAMIVFINSEIAKRRKAEAALAALIGQEGAELPGASESEEEPNPGSEEFASIEAKKDIDKLLRTIFVVNDDQGVQIFNTTTTDNAPLMPINTMLGDQSQNPIPNPNQNQNQAPKPRSSNIYHQYHSLSQQQDQYFKVQRSPDGKLNLVFNDTFVSLQGTTPQTQADQVPTTHRQPSDTFVFPGSAGHGPRPIYPAHSLLGVNDTAALQQCGDAKPESRSFCTQVDNYPDLSGLKMTLSSKFSKFFSDVIPTDLSARVGTEPDDTIYLCRVTPRTIYPKKGLTTNNSWELIVNTDEFKQAIQIEECEIPNGPCEFTDSFPNGYKSYCKQHYVTRNLVSIKDEGPLDPSPESFRIPSCCKCVLKKVN</sequence>
<dbReference type="GO" id="GO:0050829">
    <property type="term" value="P:defense response to Gram-negative bacterium"/>
    <property type="evidence" value="ECO:0007669"/>
    <property type="project" value="EnsemblMetazoa"/>
</dbReference>
<evidence type="ECO:0000256" key="4">
    <source>
        <dbReference type="SAM" id="MobiDB-lite"/>
    </source>
</evidence>
<dbReference type="Pfam" id="PF16077">
    <property type="entry name" value="Spaetzle"/>
    <property type="match status" value="1"/>
</dbReference>
<keyword evidence="1" id="KW-0732">Signal</keyword>
<dbReference type="GO" id="GO:0007310">
    <property type="term" value="P:oocyte dorsal/ventral axis specification"/>
    <property type="evidence" value="ECO:0007669"/>
    <property type="project" value="EnsemblMetazoa"/>
</dbReference>
<organism evidence="7 8">
    <name type="scientific">Drosophila ananassae</name>
    <name type="common">Fruit fly</name>
    <dbReference type="NCBI Taxonomy" id="7217"/>
    <lineage>
        <taxon>Eukaryota</taxon>
        <taxon>Metazoa</taxon>
        <taxon>Ecdysozoa</taxon>
        <taxon>Arthropoda</taxon>
        <taxon>Hexapoda</taxon>
        <taxon>Insecta</taxon>
        <taxon>Pterygota</taxon>
        <taxon>Neoptera</taxon>
        <taxon>Endopterygota</taxon>
        <taxon>Diptera</taxon>
        <taxon>Brachycera</taxon>
        <taxon>Muscomorpha</taxon>
        <taxon>Ephydroidea</taxon>
        <taxon>Drosophilidae</taxon>
        <taxon>Drosophila</taxon>
        <taxon>Sophophora</taxon>
    </lineage>
</organism>
<dbReference type="GO" id="GO:0050830">
    <property type="term" value="P:defense response to Gram-positive bacterium"/>
    <property type="evidence" value="ECO:0007669"/>
    <property type="project" value="EnsemblMetazoa"/>
</dbReference>
<dbReference type="FunFam" id="2.10.90.10:FF:000056">
    <property type="entry name" value="Protein spaetzle"/>
    <property type="match status" value="1"/>
</dbReference>
<keyword evidence="5" id="KW-0812">Transmembrane</keyword>
<keyword evidence="5" id="KW-1133">Transmembrane helix</keyword>
<dbReference type="GO" id="GO:0006967">
    <property type="term" value="P:positive regulation of antifungal peptide biosynthetic process"/>
    <property type="evidence" value="ECO:0007669"/>
    <property type="project" value="EnsemblMetazoa"/>
</dbReference>
<dbReference type="GO" id="GO:0005121">
    <property type="term" value="F:Toll binding"/>
    <property type="evidence" value="ECO:0007669"/>
    <property type="project" value="EnsemblMetazoa"/>
</dbReference>
<dbReference type="SMR" id="A0A0P8XU35"/>
<dbReference type="GO" id="GO:0002347">
    <property type="term" value="P:response to tumor cell"/>
    <property type="evidence" value="ECO:0007669"/>
    <property type="project" value="EnsemblMetazoa"/>
</dbReference>
<evidence type="ECO:0000256" key="2">
    <source>
        <dbReference type="ARBA" id="ARBA00023157"/>
    </source>
</evidence>
<dbReference type="GO" id="GO:0009611">
    <property type="term" value="P:response to wounding"/>
    <property type="evidence" value="ECO:0007669"/>
    <property type="project" value="EnsemblMetazoa"/>
</dbReference>
<dbReference type="STRING" id="7217.A0A0P8XU35"/>